<gene>
    <name evidence="3" type="ORF">SAMN04488090_0924</name>
</gene>
<organism evidence="3 4">
    <name type="scientific">Siphonobacter aquaeclarae</name>
    <dbReference type="NCBI Taxonomy" id="563176"/>
    <lineage>
        <taxon>Bacteria</taxon>
        <taxon>Pseudomonadati</taxon>
        <taxon>Bacteroidota</taxon>
        <taxon>Cytophagia</taxon>
        <taxon>Cytophagales</taxon>
        <taxon>Cytophagaceae</taxon>
        <taxon>Siphonobacter</taxon>
    </lineage>
</organism>
<dbReference type="AlphaFoldDB" id="A0A1G9K9J7"/>
<proteinExistence type="predicted"/>
<evidence type="ECO:0000259" key="1">
    <source>
        <dbReference type="Pfam" id="PF00534"/>
    </source>
</evidence>
<dbReference type="Gene3D" id="3.40.50.2000">
    <property type="entry name" value="Glycogen Phosphorylase B"/>
    <property type="match status" value="2"/>
</dbReference>
<feature type="domain" description="Glycosyl transferase family 1" evidence="1">
    <location>
        <begin position="192"/>
        <end position="356"/>
    </location>
</feature>
<dbReference type="Proteomes" id="UP000198901">
    <property type="component" value="Unassembled WGS sequence"/>
</dbReference>
<feature type="domain" description="Glycosyltransferase subfamily 4-like N-terminal" evidence="2">
    <location>
        <begin position="13"/>
        <end position="179"/>
    </location>
</feature>
<evidence type="ECO:0000313" key="4">
    <source>
        <dbReference type="Proteomes" id="UP000198901"/>
    </source>
</evidence>
<reference evidence="3 4" key="1">
    <citation type="submission" date="2016-10" db="EMBL/GenBank/DDBJ databases">
        <authorList>
            <person name="de Groot N.N."/>
        </authorList>
    </citation>
    <scope>NUCLEOTIDE SEQUENCE [LARGE SCALE GENOMIC DNA]</scope>
    <source>
        <strain evidence="3 4">DSM 21668</strain>
    </source>
</reference>
<dbReference type="OrthoDB" id="9790710at2"/>
<dbReference type="PANTHER" id="PTHR45947">
    <property type="entry name" value="SULFOQUINOVOSYL TRANSFERASE SQD2"/>
    <property type="match status" value="1"/>
</dbReference>
<protein>
    <submittedName>
        <fullName evidence="3">Glycosyltransferase involved in cell wall bisynthesis</fullName>
    </submittedName>
</protein>
<dbReference type="InterPro" id="IPR001296">
    <property type="entry name" value="Glyco_trans_1"/>
</dbReference>
<keyword evidence="3" id="KW-0808">Transferase</keyword>
<dbReference type="SUPFAM" id="SSF53756">
    <property type="entry name" value="UDP-Glycosyltransferase/glycogen phosphorylase"/>
    <property type="match status" value="1"/>
</dbReference>
<accession>A0A1G9K9J7</accession>
<dbReference type="Pfam" id="PF13439">
    <property type="entry name" value="Glyco_transf_4"/>
    <property type="match status" value="1"/>
</dbReference>
<evidence type="ECO:0000259" key="2">
    <source>
        <dbReference type="Pfam" id="PF13439"/>
    </source>
</evidence>
<dbReference type="STRING" id="563176.SAMN04488090_0924"/>
<dbReference type="RefSeq" id="WP_093198412.1">
    <property type="nucleotide sequence ID" value="NZ_FNGS01000002.1"/>
</dbReference>
<dbReference type="PANTHER" id="PTHR45947:SF3">
    <property type="entry name" value="SULFOQUINOVOSYL TRANSFERASE SQD2"/>
    <property type="match status" value="1"/>
</dbReference>
<dbReference type="Pfam" id="PF00534">
    <property type="entry name" value="Glycos_transf_1"/>
    <property type="match status" value="1"/>
</dbReference>
<dbReference type="InterPro" id="IPR028098">
    <property type="entry name" value="Glyco_trans_4-like_N"/>
</dbReference>
<evidence type="ECO:0000313" key="3">
    <source>
        <dbReference type="EMBL" id="SDL46095.1"/>
    </source>
</evidence>
<dbReference type="InterPro" id="IPR050194">
    <property type="entry name" value="Glycosyltransferase_grp1"/>
</dbReference>
<keyword evidence="4" id="KW-1185">Reference proteome</keyword>
<name>A0A1G9K9J7_9BACT</name>
<dbReference type="GO" id="GO:0016757">
    <property type="term" value="F:glycosyltransferase activity"/>
    <property type="evidence" value="ECO:0007669"/>
    <property type="project" value="InterPro"/>
</dbReference>
<dbReference type="EMBL" id="FNGS01000002">
    <property type="protein sequence ID" value="SDL46095.1"/>
    <property type="molecule type" value="Genomic_DNA"/>
</dbReference>
<sequence>MKILNLCGYSWEIGGPSKVIYDHANVQLRLGAEVTILTPLSEGERLYIIPEGAKVVTVRRHWLARFIPEFSPELYRYYREHAHEYDIVHIHGPFHFAGWVPFWVKSKAKKVFTVHGTLDRWAIRKSGWKKKLISALFQRKYVEQCDLAQVHNPDEAEDLTRYLGHPHPHVVMINNGMKLSDYDRLPARGGFRARLGLAEDTPLILFLSRINIKKGLDVLLPAFERVRKAYPAAVLTIVGPDDGYLADVQRFIEERKLASSILVPGMLTGTEKLEALVDADVFALPTYSESFSLAALEAMVCGAPVLTTDRIGFGHLLKVNPAAEVVVPTVDDVERGLLRLLGDADYRVHLAEKGRQFAREVADIDVVATRLYHAFESLLTRS</sequence>